<name>A0A0R2PSD7_9GAMM</name>
<evidence type="ECO:0000313" key="1">
    <source>
        <dbReference type="EMBL" id="KRO40801.1"/>
    </source>
</evidence>
<dbReference type="EMBL" id="LIAV01000060">
    <property type="protein sequence ID" value="KRO40801.1"/>
    <property type="molecule type" value="Genomic_DNA"/>
</dbReference>
<dbReference type="InterPro" id="IPR036388">
    <property type="entry name" value="WH-like_DNA-bd_sf"/>
</dbReference>
<proteinExistence type="predicted"/>
<dbReference type="InterPro" id="IPR036390">
    <property type="entry name" value="WH_DNA-bd_sf"/>
</dbReference>
<comment type="caution">
    <text evidence="1">The sequence shown here is derived from an EMBL/GenBank/DDBJ whole genome shotgun (WGS) entry which is preliminary data.</text>
</comment>
<dbReference type="Proteomes" id="UP000050874">
    <property type="component" value="Unassembled WGS sequence"/>
</dbReference>
<protein>
    <recommendedName>
        <fullName evidence="3">HTH marR-type domain-containing protein</fullName>
    </recommendedName>
</protein>
<reference evidence="2" key="1">
    <citation type="submission" date="2015-10" db="EMBL/GenBank/DDBJ databases">
        <title>Metagenome-Assembled Genomes uncover a global brackish microbiome.</title>
        <authorList>
            <person name="Hugerth L.W."/>
            <person name="Larsson J."/>
            <person name="Alneberg J."/>
            <person name="Lindh M.V."/>
            <person name="Legrand C."/>
            <person name="Pinhassi J."/>
            <person name="Andersson A."/>
        </authorList>
    </citation>
    <scope>NUCLEOTIDE SEQUENCE [LARGE SCALE GENOMIC DNA]</scope>
</reference>
<accession>A0A0R2PSD7</accession>
<dbReference type="AlphaFoldDB" id="A0A0R2PSD7"/>
<sequence>MLKDLAHKNAVVSDPDSRFITLEIYRRHRLGLKPLAPGVVSKNLNISLPTAIKLINNLIVLGFIIKRTNKVDKRSTDLIATNTLIVRIEDYLSTMLIGMNAIKLMRLTATEKDELKSMMSGEPNSAPLFKALSSKYLANLTALWDEK</sequence>
<dbReference type="SUPFAM" id="SSF46785">
    <property type="entry name" value="Winged helix' DNA-binding domain"/>
    <property type="match status" value="1"/>
</dbReference>
<evidence type="ECO:0000313" key="2">
    <source>
        <dbReference type="Proteomes" id="UP000050874"/>
    </source>
</evidence>
<evidence type="ECO:0008006" key="3">
    <source>
        <dbReference type="Google" id="ProtNLM"/>
    </source>
</evidence>
<dbReference type="Gene3D" id="1.10.10.10">
    <property type="entry name" value="Winged helix-like DNA-binding domain superfamily/Winged helix DNA-binding domain"/>
    <property type="match status" value="1"/>
</dbReference>
<organism evidence="1 2">
    <name type="scientific">SAR86 cluster bacterium BACL1 MAG-120920-bin57</name>
    <dbReference type="NCBI Taxonomy" id="1655571"/>
    <lineage>
        <taxon>Bacteria</taxon>
        <taxon>Pseudomonadati</taxon>
        <taxon>Pseudomonadota</taxon>
        <taxon>Gammaproteobacteria</taxon>
        <taxon>SAR86 cluster</taxon>
    </lineage>
</organism>
<gene>
    <name evidence="1" type="ORF">ABR63_04515</name>
</gene>